<dbReference type="InterPro" id="IPR011009">
    <property type="entry name" value="Kinase-like_dom_sf"/>
</dbReference>
<dbReference type="Gene3D" id="1.20.120.1020">
    <property type="entry name" value="Prion-inhibition and propagation, HeLo domain"/>
    <property type="match status" value="1"/>
</dbReference>
<gene>
    <name evidence="2" type="ORF">CC86DRAFT_111171</name>
</gene>
<dbReference type="OrthoDB" id="1911848at2759"/>
<organism evidence="2 3">
    <name type="scientific">Ophiobolus disseminans</name>
    <dbReference type="NCBI Taxonomy" id="1469910"/>
    <lineage>
        <taxon>Eukaryota</taxon>
        <taxon>Fungi</taxon>
        <taxon>Dikarya</taxon>
        <taxon>Ascomycota</taxon>
        <taxon>Pezizomycotina</taxon>
        <taxon>Dothideomycetes</taxon>
        <taxon>Pleosporomycetidae</taxon>
        <taxon>Pleosporales</taxon>
        <taxon>Pleosporineae</taxon>
        <taxon>Phaeosphaeriaceae</taxon>
        <taxon>Ophiobolus</taxon>
    </lineage>
</organism>
<evidence type="ECO:0000259" key="1">
    <source>
        <dbReference type="PROSITE" id="PS50011"/>
    </source>
</evidence>
<evidence type="ECO:0000313" key="3">
    <source>
        <dbReference type="Proteomes" id="UP000799424"/>
    </source>
</evidence>
<sequence>MCEPASLALAVLTTFKEVYLVCRFVYRVNVSRQNADPERRKLEQKFRYEILFLQSLGQYFVQAGSIVDNEQDNQRWLRQIHEIVERIRLQLADYSRIAADEDSDYQAHSPFMNESMYDTALIEFDLGEELPPVPKPVSISTKALRWFGIKASQKVNDNLDAWKWALVEKRKFESVLVAIRDENRLLKDILPLMSACTSRHSPMPIRMQSNTTTSHEDHGLGLATHARLREISSSPGVVGGFTVLSGKLHFLTPTASSPLIMGKVVNKSAHDPVLVEHKYYDQNEDLTEEESELAHRRARQLASLLTSAGNGGLATLAFRGLREEPTQSRHTFAFDFPTNTDTTTVPMSLYDMISSNKVDVRLNLPSRFIVAAKLAKAIATLHSDGWVHKSLRSDSVVFFRENLSRSLMVKNPYLVNFEYSRPQASHTKLEVDTDPERNLYRHPDRQGEPRTSFTRLHDIYSLGVVLLEIGLWQTVSSIVKEVKVPSGRQSSVNSILKQITKRRLAHHMGPTYAEAVLSCLDDRLEHRTADVDFPMIFHDEVIQKIDVRALWERT</sequence>
<name>A0A6A6ZJS4_9PLEO</name>
<dbReference type="GO" id="GO:0005524">
    <property type="term" value="F:ATP binding"/>
    <property type="evidence" value="ECO:0007669"/>
    <property type="project" value="InterPro"/>
</dbReference>
<dbReference type="SUPFAM" id="SSF56112">
    <property type="entry name" value="Protein kinase-like (PK-like)"/>
    <property type="match status" value="1"/>
</dbReference>
<keyword evidence="3" id="KW-1185">Reference proteome</keyword>
<dbReference type="PANTHER" id="PTHR37542:SF1">
    <property type="entry name" value="PRION-INHIBITION AND PROPAGATION HELO DOMAIN-CONTAINING PROTEIN"/>
    <property type="match status" value="1"/>
</dbReference>
<dbReference type="PROSITE" id="PS50011">
    <property type="entry name" value="PROTEIN_KINASE_DOM"/>
    <property type="match status" value="1"/>
</dbReference>
<dbReference type="AlphaFoldDB" id="A0A6A6ZJS4"/>
<reference evidence="2" key="1">
    <citation type="journal article" date="2020" name="Stud. Mycol.">
        <title>101 Dothideomycetes genomes: a test case for predicting lifestyles and emergence of pathogens.</title>
        <authorList>
            <person name="Haridas S."/>
            <person name="Albert R."/>
            <person name="Binder M."/>
            <person name="Bloem J."/>
            <person name="Labutti K."/>
            <person name="Salamov A."/>
            <person name="Andreopoulos B."/>
            <person name="Baker S."/>
            <person name="Barry K."/>
            <person name="Bills G."/>
            <person name="Bluhm B."/>
            <person name="Cannon C."/>
            <person name="Castanera R."/>
            <person name="Culley D."/>
            <person name="Daum C."/>
            <person name="Ezra D."/>
            <person name="Gonzalez J."/>
            <person name="Henrissat B."/>
            <person name="Kuo A."/>
            <person name="Liang C."/>
            <person name="Lipzen A."/>
            <person name="Lutzoni F."/>
            <person name="Magnuson J."/>
            <person name="Mondo S."/>
            <person name="Nolan M."/>
            <person name="Ohm R."/>
            <person name="Pangilinan J."/>
            <person name="Park H.-J."/>
            <person name="Ramirez L."/>
            <person name="Alfaro M."/>
            <person name="Sun H."/>
            <person name="Tritt A."/>
            <person name="Yoshinaga Y."/>
            <person name="Zwiers L.-H."/>
            <person name="Turgeon B."/>
            <person name="Goodwin S."/>
            <person name="Spatafora J."/>
            <person name="Crous P."/>
            <person name="Grigoriev I."/>
        </authorList>
    </citation>
    <scope>NUCLEOTIDE SEQUENCE</scope>
    <source>
        <strain evidence="2">CBS 113818</strain>
    </source>
</reference>
<dbReference type="InterPro" id="IPR056002">
    <property type="entry name" value="DUF7580"/>
</dbReference>
<dbReference type="Proteomes" id="UP000799424">
    <property type="component" value="Unassembled WGS sequence"/>
</dbReference>
<feature type="domain" description="Protein kinase" evidence="1">
    <location>
        <begin position="229"/>
        <end position="541"/>
    </location>
</feature>
<evidence type="ECO:0000313" key="2">
    <source>
        <dbReference type="EMBL" id="KAF2821236.1"/>
    </source>
</evidence>
<dbReference type="Gene3D" id="1.10.510.10">
    <property type="entry name" value="Transferase(Phosphotransferase) domain 1"/>
    <property type="match status" value="1"/>
</dbReference>
<dbReference type="GO" id="GO:0004672">
    <property type="term" value="F:protein kinase activity"/>
    <property type="evidence" value="ECO:0007669"/>
    <property type="project" value="InterPro"/>
</dbReference>
<dbReference type="EMBL" id="MU006238">
    <property type="protein sequence ID" value="KAF2821236.1"/>
    <property type="molecule type" value="Genomic_DNA"/>
</dbReference>
<dbReference type="Pfam" id="PF24476">
    <property type="entry name" value="DUF7580"/>
    <property type="match status" value="1"/>
</dbReference>
<proteinExistence type="predicted"/>
<dbReference type="PANTHER" id="PTHR37542">
    <property type="entry name" value="HELO DOMAIN-CONTAINING PROTEIN-RELATED"/>
    <property type="match status" value="1"/>
</dbReference>
<dbReference type="InterPro" id="IPR038305">
    <property type="entry name" value="HeLo_sf"/>
</dbReference>
<dbReference type="InterPro" id="IPR000719">
    <property type="entry name" value="Prot_kinase_dom"/>
</dbReference>
<protein>
    <recommendedName>
        <fullName evidence="1">Protein kinase domain-containing protein</fullName>
    </recommendedName>
</protein>
<accession>A0A6A6ZJS4</accession>